<sequence>MNGNFQGKAGIITGAAGGIGSATARRLSAEGAQLLLVDRNEVALKTLVDEIRALGGECDFAVADVSEDASVQAYVAQASNTFDRIDFFFNNAGIEGPMCSVLTFQEADFDKVIAVNLKGVFLGMRYVLPIMVKQGFGSIVNTGSIASARGLAGSIAYTAAKHAVLGMVRTGAADLAGTNVRLNCVMPGMVDTPMLRKIIHETFDGDLNKGLKGMGSVSPMHRVAQPEEIAAGVVFLLSDDASFINGVALPIDGGTLATIPYNG</sequence>
<comment type="similarity">
    <text evidence="1">Belongs to the short-chain dehydrogenases/reductases (SDR) family.</text>
</comment>
<evidence type="ECO:0000256" key="1">
    <source>
        <dbReference type="ARBA" id="ARBA00006484"/>
    </source>
</evidence>
<reference evidence="3 4" key="1">
    <citation type="submission" date="2019-05" db="EMBL/GenBank/DDBJ databases">
        <title>Complete genome sequence of Pseudomonas Pseudomonas resinovorans.</title>
        <authorList>
            <person name="Chen H.-P."/>
        </authorList>
    </citation>
    <scope>NUCLEOTIDE SEQUENCE [LARGE SCALE GENOMIC DNA]</scope>
    <source>
        <strain evidence="3 4">TCU-CK1</strain>
    </source>
</reference>
<dbReference type="PROSITE" id="PS00061">
    <property type="entry name" value="ADH_SHORT"/>
    <property type="match status" value="1"/>
</dbReference>
<dbReference type="AlphaFoldDB" id="A0AAE6V2Z8"/>
<dbReference type="SUPFAM" id="SSF51735">
    <property type="entry name" value="NAD(P)-binding Rossmann-fold domains"/>
    <property type="match status" value="1"/>
</dbReference>
<evidence type="ECO:0000313" key="4">
    <source>
        <dbReference type="Proteomes" id="UP000464593"/>
    </source>
</evidence>
<evidence type="ECO:0000313" key="3">
    <source>
        <dbReference type="EMBL" id="QHB28733.1"/>
    </source>
</evidence>
<dbReference type="GO" id="GO:0016491">
    <property type="term" value="F:oxidoreductase activity"/>
    <property type="evidence" value="ECO:0007669"/>
    <property type="project" value="UniProtKB-KW"/>
</dbReference>
<dbReference type="InterPro" id="IPR020904">
    <property type="entry name" value="Sc_DH/Rdtase_CS"/>
</dbReference>
<dbReference type="InterPro" id="IPR002347">
    <property type="entry name" value="SDR_fam"/>
</dbReference>
<name>A0AAE6V2Z8_9PSED</name>
<dbReference type="EMBL" id="CP040324">
    <property type="protein sequence ID" value="QHB28733.1"/>
    <property type="molecule type" value="Genomic_DNA"/>
</dbReference>
<dbReference type="RefSeq" id="WP_159266356.1">
    <property type="nucleotide sequence ID" value="NZ_CP040324.1"/>
</dbReference>
<accession>A0AAE6V2Z8</accession>
<dbReference type="CDD" id="cd05233">
    <property type="entry name" value="SDR_c"/>
    <property type="match status" value="1"/>
</dbReference>
<dbReference type="PANTHER" id="PTHR24321:SF15">
    <property type="entry name" value="OXIDOREDUCTASE UCPA"/>
    <property type="match status" value="1"/>
</dbReference>
<dbReference type="Gene3D" id="3.40.50.720">
    <property type="entry name" value="NAD(P)-binding Rossmann-like Domain"/>
    <property type="match status" value="1"/>
</dbReference>
<dbReference type="FunFam" id="3.40.50.720:FF:000084">
    <property type="entry name" value="Short-chain dehydrogenase reductase"/>
    <property type="match status" value="1"/>
</dbReference>
<dbReference type="Pfam" id="PF13561">
    <property type="entry name" value="adh_short_C2"/>
    <property type="match status" value="1"/>
</dbReference>
<proteinExistence type="inferred from homology"/>
<keyword evidence="2" id="KW-0560">Oxidoreductase</keyword>
<evidence type="ECO:0000256" key="2">
    <source>
        <dbReference type="ARBA" id="ARBA00023002"/>
    </source>
</evidence>
<dbReference type="Proteomes" id="UP000464593">
    <property type="component" value="Chromosome"/>
</dbReference>
<gene>
    <name evidence="3" type="ORF">TCK1_3387</name>
</gene>
<organism evidence="3 4">
    <name type="scientific">Pseudomonas monteilii</name>
    <dbReference type="NCBI Taxonomy" id="76759"/>
    <lineage>
        <taxon>Bacteria</taxon>
        <taxon>Pseudomonadati</taxon>
        <taxon>Pseudomonadota</taxon>
        <taxon>Gammaproteobacteria</taxon>
        <taxon>Pseudomonadales</taxon>
        <taxon>Pseudomonadaceae</taxon>
        <taxon>Pseudomonas</taxon>
    </lineage>
</organism>
<dbReference type="PRINTS" id="PR00081">
    <property type="entry name" value="GDHRDH"/>
</dbReference>
<dbReference type="InterPro" id="IPR036291">
    <property type="entry name" value="NAD(P)-bd_dom_sf"/>
</dbReference>
<dbReference type="PRINTS" id="PR00080">
    <property type="entry name" value="SDRFAMILY"/>
</dbReference>
<protein>
    <submittedName>
        <fullName evidence="3">Short chain dehydrogenase</fullName>
    </submittedName>
</protein>
<dbReference type="PANTHER" id="PTHR24321">
    <property type="entry name" value="DEHYDROGENASES, SHORT CHAIN"/>
    <property type="match status" value="1"/>
</dbReference>